<keyword evidence="4" id="KW-1185">Reference proteome</keyword>
<accession>K0SGW0</accession>
<feature type="non-terminal residue" evidence="3">
    <location>
        <position position="1"/>
    </location>
</feature>
<feature type="region of interest" description="Disordered" evidence="2">
    <location>
        <begin position="159"/>
        <end position="188"/>
    </location>
</feature>
<evidence type="ECO:0000256" key="2">
    <source>
        <dbReference type="SAM" id="MobiDB-lite"/>
    </source>
</evidence>
<reference evidence="3 4" key="1">
    <citation type="journal article" date="2012" name="Genome Biol.">
        <title>Genome and low-iron response of an oceanic diatom adapted to chronic iron limitation.</title>
        <authorList>
            <person name="Lommer M."/>
            <person name="Specht M."/>
            <person name="Roy A.S."/>
            <person name="Kraemer L."/>
            <person name="Andreson R."/>
            <person name="Gutowska M.A."/>
            <person name="Wolf J."/>
            <person name="Bergner S.V."/>
            <person name="Schilhabel M.B."/>
            <person name="Klostermeier U.C."/>
            <person name="Beiko R.G."/>
            <person name="Rosenstiel P."/>
            <person name="Hippler M."/>
            <person name="Laroche J."/>
        </authorList>
    </citation>
    <scope>NUCLEOTIDE SEQUENCE [LARGE SCALE GENOMIC DNA]</scope>
    <source>
        <strain evidence="3 4">CCMP1005</strain>
    </source>
</reference>
<dbReference type="PANTHER" id="PTHR36220:SF1">
    <property type="entry name" value="GAMMA TUBULIN COMPLEX COMPONENT C-TERMINAL DOMAIN-CONTAINING PROTEIN"/>
    <property type="match status" value="1"/>
</dbReference>
<evidence type="ECO:0000313" key="3">
    <source>
        <dbReference type="EMBL" id="EJK60206.1"/>
    </source>
</evidence>
<sequence length="327" mass="33926">SVALYEDTIVVGSYLDESNGDNSGSAHIFIRSGETWTHQAKLPPAGAASDLFGKSTAVAVYKDTIAVGAYGDDNIGNLSGSAYVLPLKNLDWNAGGVTTSSGDSLLPVSGQGSAAPQTPPPSKDPITGQTAPNLYLAPSSSPATFSDIPSISLSATPAPSLAADNQTPVLTTNAPSSNPVKIPTLSPTKNPTNVLSNLFPRPPVLTWKLLLPEGTAADYYGESVTVYGDTVVVGAPWDDDNGRGSGSAHVFVRIGEEWKHQAKLLSPDWTAGDGFGESVATYGDTVVVGTQYHDENGDYSGSAHVFVRNGDEWTHQAKLLAPDGAKG</sequence>
<dbReference type="EMBL" id="AGNL01021392">
    <property type="protein sequence ID" value="EJK60206.1"/>
    <property type="molecule type" value="Genomic_DNA"/>
</dbReference>
<protein>
    <submittedName>
        <fullName evidence="3">Uncharacterized protein</fullName>
    </submittedName>
</protein>
<proteinExistence type="predicted"/>
<feature type="region of interest" description="Disordered" evidence="2">
    <location>
        <begin position="103"/>
        <end position="134"/>
    </location>
</feature>
<dbReference type="InterPro" id="IPR013517">
    <property type="entry name" value="FG-GAP"/>
</dbReference>
<dbReference type="InterPro" id="IPR028994">
    <property type="entry name" value="Integrin_alpha_N"/>
</dbReference>
<keyword evidence="1" id="KW-0732">Signal</keyword>
<name>K0SGW0_THAOC</name>
<evidence type="ECO:0000313" key="4">
    <source>
        <dbReference type="Proteomes" id="UP000266841"/>
    </source>
</evidence>
<comment type="caution">
    <text evidence="3">The sequence shown here is derived from an EMBL/GenBank/DDBJ whole genome shotgun (WGS) entry which is preliminary data.</text>
</comment>
<feature type="compositionally biased region" description="Polar residues" evidence="2">
    <location>
        <begin position="164"/>
        <end position="188"/>
    </location>
</feature>
<gene>
    <name evidence="3" type="ORF">THAOC_19489</name>
</gene>
<dbReference type="AlphaFoldDB" id="K0SGW0"/>
<dbReference type="OrthoDB" id="188207at2759"/>
<organism evidence="3 4">
    <name type="scientific">Thalassiosira oceanica</name>
    <name type="common">Marine diatom</name>
    <dbReference type="NCBI Taxonomy" id="159749"/>
    <lineage>
        <taxon>Eukaryota</taxon>
        <taxon>Sar</taxon>
        <taxon>Stramenopiles</taxon>
        <taxon>Ochrophyta</taxon>
        <taxon>Bacillariophyta</taxon>
        <taxon>Coscinodiscophyceae</taxon>
        <taxon>Thalassiosirophycidae</taxon>
        <taxon>Thalassiosirales</taxon>
        <taxon>Thalassiosiraceae</taxon>
        <taxon>Thalassiosira</taxon>
    </lineage>
</organism>
<dbReference type="PANTHER" id="PTHR36220">
    <property type="entry name" value="UNNAMED PRODUCT"/>
    <property type="match status" value="1"/>
</dbReference>
<dbReference type="Gene3D" id="2.130.10.130">
    <property type="entry name" value="Integrin alpha, N-terminal"/>
    <property type="match status" value="2"/>
</dbReference>
<dbReference type="Proteomes" id="UP000266841">
    <property type="component" value="Unassembled WGS sequence"/>
</dbReference>
<evidence type="ECO:0000256" key="1">
    <source>
        <dbReference type="ARBA" id="ARBA00022729"/>
    </source>
</evidence>
<dbReference type="Pfam" id="PF14312">
    <property type="entry name" value="FG-GAP_2"/>
    <property type="match status" value="4"/>
</dbReference>